<dbReference type="AlphaFoldDB" id="A0A2H4ZQH7"/>
<evidence type="ECO:0000313" key="2">
    <source>
        <dbReference type="EMBL" id="AUG32769.1"/>
    </source>
</evidence>
<dbReference type="PANTHER" id="PTHR37185:SF3">
    <property type="entry name" value="MEMBRANE PROTEIN"/>
    <property type="match status" value="1"/>
</dbReference>
<keyword evidence="1" id="KW-1133">Transmembrane helix</keyword>
<dbReference type="PANTHER" id="PTHR37185">
    <property type="entry name" value="MEMBRANE PROTEIN"/>
    <property type="match status" value="1"/>
</dbReference>
<proteinExistence type="predicted"/>
<feature type="transmembrane region" description="Helical" evidence="1">
    <location>
        <begin position="20"/>
        <end position="40"/>
    </location>
</feature>
<keyword evidence="1" id="KW-0812">Transmembrane</keyword>
<evidence type="ECO:0000256" key="1">
    <source>
        <dbReference type="SAM" id="Phobius"/>
    </source>
</evidence>
<protein>
    <recommendedName>
        <fullName evidence="3">DUF2232 domain-containing protein</fullName>
    </recommendedName>
</protein>
<feature type="transmembrane region" description="Helical" evidence="1">
    <location>
        <begin position="172"/>
        <end position="198"/>
    </location>
</feature>
<keyword evidence="2" id="KW-0934">Plastid</keyword>
<geneLocation type="plastid" evidence="2"/>
<keyword evidence="1" id="KW-0472">Membrane</keyword>
<gene>
    <name evidence="2" type="ORF">PLO_797</name>
</gene>
<name>A0A2H4ZQH7_9EUKA</name>
<dbReference type="InterPro" id="IPR018710">
    <property type="entry name" value="DUF2232"/>
</dbReference>
<feature type="transmembrane region" description="Helical" evidence="1">
    <location>
        <begin position="111"/>
        <end position="128"/>
    </location>
</feature>
<reference evidence="2" key="1">
    <citation type="submission" date="2017-10" db="EMBL/GenBank/DDBJ databases">
        <title>Paulinella longichromatophora chromatophore genome.</title>
        <authorList>
            <person name="Lhee D."/>
            <person name="Yoon H.S."/>
        </authorList>
    </citation>
    <scope>NUCLEOTIDE SEQUENCE</scope>
</reference>
<accession>A0A2H4ZQH7</accession>
<dbReference type="EMBL" id="MG264610">
    <property type="protein sequence ID" value="AUG32769.1"/>
    <property type="molecule type" value="Genomic_DNA"/>
</dbReference>
<organism evidence="2">
    <name type="scientific">Paulinella longichromatophora</name>
    <dbReference type="NCBI Taxonomy" id="1708747"/>
    <lineage>
        <taxon>Eukaryota</taxon>
        <taxon>Sar</taxon>
        <taxon>Rhizaria</taxon>
        <taxon>Cercozoa</taxon>
        <taxon>Imbricatea</taxon>
        <taxon>Silicofilosea</taxon>
        <taxon>Euglyphida</taxon>
        <taxon>Paulinellidae</taxon>
        <taxon>Paulinella</taxon>
    </lineage>
</organism>
<sequence length="221" mass="25209">MLNSISLLSTMLSEHKTHQIIETAYMAATTAIFWMALYYLPVGGPIFRLALPLPLTLLQLRHGQSCVFEGVTVTCLLLITLMGPVRGCLVLFPYSFLAIWLGWGWKNRLSWWLTWGIGLVISSVGFLIRLNVLSLLLGENLWLIITHSTADFFEQIFNFLRFSHIPDLSEIQIMTISLILFQNSLYVFSVHAIAYWIFPRLNVKISEPPELVAVLIRLNDI</sequence>
<feature type="transmembrane region" description="Helical" evidence="1">
    <location>
        <begin position="88"/>
        <end position="105"/>
    </location>
</feature>
<evidence type="ECO:0008006" key="3">
    <source>
        <dbReference type="Google" id="ProtNLM"/>
    </source>
</evidence>
<dbReference type="Pfam" id="PF09991">
    <property type="entry name" value="DUF2232"/>
    <property type="match status" value="1"/>
</dbReference>